<dbReference type="InterPro" id="IPR036527">
    <property type="entry name" value="SCP2_sterol-bd_dom_sf"/>
</dbReference>
<protein>
    <submittedName>
        <fullName evidence="2">Sterol-binding protein</fullName>
    </submittedName>
</protein>
<dbReference type="Pfam" id="PF02036">
    <property type="entry name" value="SCP2"/>
    <property type="match status" value="1"/>
</dbReference>
<comment type="caution">
    <text evidence="2">The sequence shown here is derived from an EMBL/GenBank/DDBJ whole genome shotgun (WGS) entry which is preliminary data.</text>
</comment>
<gene>
    <name evidence="2" type="ORF">GS634_18000</name>
</gene>
<organism evidence="2 3">
    <name type="scientific">Ruegeria atlantica</name>
    <dbReference type="NCBI Taxonomy" id="81569"/>
    <lineage>
        <taxon>Bacteria</taxon>
        <taxon>Pseudomonadati</taxon>
        <taxon>Pseudomonadota</taxon>
        <taxon>Alphaproteobacteria</taxon>
        <taxon>Rhodobacterales</taxon>
        <taxon>Roseobacteraceae</taxon>
        <taxon>Ruegeria</taxon>
    </lineage>
</organism>
<dbReference type="Proteomes" id="UP000597886">
    <property type="component" value="Unassembled WGS sequence"/>
</dbReference>
<reference evidence="2" key="1">
    <citation type="submission" date="2019-12" db="EMBL/GenBank/DDBJ databases">
        <title>Ruegeria JWLKs population differentiation of coral mucus and skeleton niches.</title>
        <authorList>
            <person name="Luo D."/>
        </authorList>
    </citation>
    <scope>NUCLEOTIDE SEQUENCE</scope>
    <source>
        <strain evidence="2">HKCCD6181</strain>
    </source>
</reference>
<name>A0AA91C0K3_9RHOB</name>
<proteinExistence type="predicted"/>
<dbReference type="AlphaFoldDB" id="A0AA91C0K3"/>
<sequence>MATECEWVCSGGGAHPLAAKEAGRIDNRQVPGAGAALGRLHRFTLLRQQEVCLSDPRNPIPRCPAALAAALQFVPLAPLSLSLTAFSRKITKKHPGLLNRLGKYSRAAFVLDPTDLPVVLLLEPNDGAPRIRLSRRRVAGAARISGPLAALLGLVHGAFDGDALFFSRDLLIEGDTAAALALRNAIDDAELDLAHEAAALSGPLARPLKQIIAFAERRTGLCLNRPEDAILW</sequence>
<dbReference type="EMBL" id="WVRA01000008">
    <property type="protein sequence ID" value="NOE20021.1"/>
    <property type="molecule type" value="Genomic_DNA"/>
</dbReference>
<dbReference type="SUPFAM" id="SSF55718">
    <property type="entry name" value="SCP-like"/>
    <property type="match status" value="1"/>
</dbReference>
<accession>A0AA91C0K3</accession>
<dbReference type="InterPro" id="IPR003033">
    <property type="entry name" value="SCP2_sterol-bd_dom"/>
</dbReference>
<evidence type="ECO:0000313" key="2">
    <source>
        <dbReference type="EMBL" id="NOE20021.1"/>
    </source>
</evidence>
<evidence type="ECO:0000313" key="3">
    <source>
        <dbReference type="Proteomes" id="UP000597886"/>
    </source>
</evidence>
<feature type="domain" description="SCP2" evidence="1">
    <location>
        <begin position="96"/>
        <end position="186"/>
    </location>
</feature>
<evidence type="ECO:0000259" key="1">
    <source>
        <dbReference type="Pfam" id="PF02036"/>
    </source>
</evidence>